<reference evidence="2" key="1">
    <citation type="journal article" date="2019" name="Int. J. Syst. Evol. Microbiol.">
        <title>The Global Catalogue of Microorganisms (GCM) 10K type strain sequencing project: providing services to taxonomists for standard genome sequencing and annotation.</title>
        <authorList>
            <consortium name="The Broad Institute Genomics Platform"/>
            <consortium name="The Broad Institute Genome Sequencing Center for Infectious Disease"/>
            <person name="Wu L."/>
            <person name="Ma J."/>
        </authorList>
    </citation>
    <scope>NUCLEOTIDE SEQUENCE [LARGE SCALE GENOMIC DNA]</scope>
    <source>
        <strain evidence="2">JCM 13004</strain>
    </source>
</reference>
<dbReference type="EMBL" id="BAAALF010000234">
    <property type="protein sequence ID" value="GAA1272941.1"/>
    <property type="molecule type" value="Genomic_DNA"/>
</dbReference>
<dbReference type="Proteomes" id="UP001500037">
    <property type="component" value="Unassembled WGS sequence"/>
</dbReference>
<keyword evidence="2" id="KW-1185">Reference proteome</keyword>
<evidence type="ECO:0000313" key="2">
    <source>
        <dbReference type="Proteomes" id="UP001500037"/>
    </source>
</evidence>
<organism evidence="1 2">
    <name type="scientific">Kitasatospora nipponensis</name>
    <dbReference type="NCBI Taxonomy" id="258049"/>
    <lineage>
        <taxon>Bacteria</taxon>
        <taxon>Bacillati</taxon>
        <taxon>Actinomycetota</taxon>
        <taxon>Actinomycetes</taxon>
        <taxon>Kitasatosporales</taxon>
        <taxon>Streptomycetaceae</taxon>
        <taxon>Kitasatospora</taxon>
    </lineage>
</organism>
<protein>
    <recommendedName>
        <fullName evidence="3">FxLD family lantipeptide</fullName>
    </recommendedName>
</protein>
<evidence type="ECO:0008006" key="3">
    <source>
        <dbReference type="Google" id="ProtNLM"/>
    </source>
</evidence>
<proteinExistence type="predicted"/>
<comment type="caution">
    <text evidence="1">The sequence shown here is derived from an EMBL/GenBank/DDBJ whole genome shotgun (WGS) entry which is preliminary data.</text>
</comment>
<name>A0ABP4HPU8_9ACTN</name>
<accession>A0ABP4HPU8</accession>
<dbReference type="NCBIfam" id="NF038155">
    <property type="entry name" value="lanthi_I_FDLD"/>
    <property type="match status" value="1"/>
</dbReference>
<evidence type="ECO:0000313" key="1">
    <source>
        <dbReference type="EMBL" id="GAA1272941.1"/>
    </source>
</evidence>
<gene>
    <name evidence="1" type="ORF">GCM10009665_71050</name>
</gene>
<dbReference type="RefSeq" id="WP_344446343.1">
    <property type="nucleotide sequence ID" value="NZ_BAAALF010000234.1"/>
</dbReference>
<sequence length="55" mass="6034">MTIATLPVSIEETQLDDLFDLDVRIDVTETNPEAGFTSFGCSLTCHSCLNSLCYC</sequence>